<comment type="caution">
    <text evidence="2">The sequence shown here is derived from an EMBL/GenBank/DDBJ whole genome shotgun (WGS) entry which is preliminary data.</text>
</comment>
<reference evidence="3" key="1">
    <citation type="journal article" date="2019" name="Int. J. Syst. Evol. Microbiol.">
        <title>The Global Catalogue of Microorganisms (GCM) 10K type strain sequencing project: providing services to taxonomists for standard genome sequencing and annotation.</title>
        <authorList>
            <consortium name="The Broad Institute Genomics Platform"/>
            <consortium name="The Broad Institute Genome Sequencing Center for Infectious Disease"/>
            <person name="Wu L."/>
            <person name="Ma J."/>
        </authorList>
    </citation>
    <scope>NUCLEOTIDE SEQUENCE [LARGE SCALE GENOMIC DNA]</scope>
    <source>
        <strain evidence="3">JCM 13518</strain>
    </source>
</reference>
<dbReference type="EMBL" id="BAAAME010000004">
    <property type="protein sequence ID" value="GAA1743403.1"/>
    <property type="molecule type" value="Genomic_DNA"/>
</dbReference>
<dbReference type="Proteomes" id="UP001501057">
    <property type="component" value="Unassembled WGS sequence"/>
</dbReference>
<sequence>MPAEAAPEPGLSGPPSAGALYPGEGDVPPPGSISLTQGTVVSSQGAVVNRSKMYLATSPDNPIWGAMYFGGLNFPVEDPDRYVLACADVGGPPCVPNPFEQPECATDDPSTQTGMSYQSHWMYTLGPLPGGGADVGLINEMEVNLLAFGSIPATATLTMRTPIVDGRVQPLSIHIWQATEVGRATSCDPSFVAEPSALVEGQVNIYVSDLSIDGVPVELGPSCRTERPSDLYLWGDFASGAYTAGSGGPLGAYDGLHPGSILPLTSPVYQGAFEGRDIPASTGIEVAPFTGCGTGSDDLGPLLTAMASGPNNPVSAVQGPLVPLGEIPWDDFTRCISNLCPLPGPATPPRPPLPIGGTQ</sequence>
<evidence type="ECO:0000313" key="3">
    <source>
        <dbReference type="Proteomes" id="UP001501057"/>
    </source>
</evidence>
<evidence type="ECO:0000256" key="1">
    <source>
        <dbReference type="SAM" id="MobiDB-lite"/>
    </source>
</evidence>
<evidence type="ECO:0000313" key="2">
    <source>
        <dbReference type="EMBL" id="GAA1743403.1"/>
    </source>
</evidence>
<protein>
    <submittedName>
        <fullName evidence="2">Uncharacterized protein</fullName>
    </submittedName>
</protein>
<accession>A0ABP4W263</accession>
<organism evidence="2 3">
    <name type="scientific">Aeromicrobium alkaliterrae</name>
    <dbReference type="NCBI Taxonomy" id="302168"/>
    <lineage>
        <taxon>Bacteria</taxon>
        <taxon>Bacillati</taxon>
        <taxon>Actinomycetota</taxon>
        <taxon>Actinomycetes</taxon>
        <taxon>Propionibacteriales</taxon>
        <taxon>Nocardioidaceae</taxon>
        <taxon>Aeromicrobium</taxon>
    </lineage>
</organism>
<gene>
    <name evidence="2" type="ORF">GCM10009710_24330</name>
</gene>
<keyword evidence="3" id="KW-1185">Reference proteome</keyword>
<name>A0ABP4W263_9ACTN</name>
<proteinExistence type="predicted"/>
<feature type="region of interest" description="Disordered" evidence="1">
    <location>
        <begin position="1"/>
        <end position="32"/>
    </location>
</feature>